<keyword evidence="3" id="KW-1185">Reference proteome</keyword>
<dbReference type="eggNOG" id="COG1401">
    <property type="taxonomic scope" value="Bacteria"/>
</dbReference>
<dbReference type="EMBL" id="CP003879">
    <property type="protein sequence ID" value="AFU67876.1"/>
    <property type="molecule type" value="Genomic_DNA"/>
</dbReference>
<evidence type="ECO:0000313" key="3">
    <source>
        <dbReference type="Proteomes" id="UP000008514"/>
    </source>
</evidence>
<dbReference type="GO" id="GO:0005524">
    <property type="term" value="F:ATP binding"/>
    <property type="evidence" value="ECO:0007669"/>
    <property type="project" value="InterPro"/>
</dbReference>
<proteinExistence type="predicted"/>
<name>K4IFL8_PSYTT</name>
<dbReference type="InterPro" id="IPR027417">
    <property type="entry name" value="P-loop_NTPase"/>
</dbReference>
<evidence type="ECO:0000259" key="1">
    <source>
        <dbReference type="Pfam" id="PF07728"/>
    </source>
</evidence>
<dbReference type="Gene3D" id="3.40.50.300">
    <property type="entry name" value="P-loop containing nucleotide triphosphate hydrolases"/>
    <property type="match status" value="1"/>
</dbReference>
<reference evidence="2" key="2">
    <citation type="submission" date="2012-09" db="EMBL/GenBank/DDBJ databases">
        <title>The complete sequence of Psychroflexus torquis an extreme psychrophile from sea-ice that is stimulated by light.</title>
        <authorList>
            <person name="Feng S."/>
            <person name="Powell S.M."/>
            <person name="Bowman J.P."/>
        </authorList>
    </citation>
    <scope>NUCLEOTIDE SEQUENCE [LARGE SCALE GENOMIC DNA]</scope>
    <source>
        <strain evidence="2">ATCC 700755</strain>
    </source>
</reference>
<dbReference type="Proteomes" id="UP000008514">
    <property type="component" value="Chromosome"/>
</dbReference>
<dbReference type="RefSeq" id="WP_015023491.1">
    <property type="nucleotide sequence ID" value="NC_018721.1"/>
</dbReference>
<gene>
    <name evidence="2" type="ordered locus">P700755_000897</name>
</gene>
<dbReference type="REBASE" id="23957">
    <property type="entry name" value="PtoBMcrBCP"/>
</dbReference>
<dbReference type="PANTHER" id="PTHR37291">
    <property type="entry name" value="5-METHYLCYTOSINE-SPECIFIC RESTRICTION ENZYME B"/>
    <property type="match status" value="1"/>
</dbReference>
<feature type="domain" description="ATPase dynein-related AAA" evidence="1">
    <location>
        <begin position="367"/>
        <end position="499"/>
    </location>
</feature>
<dbReference type="HOGENOM" id="CLU_008747_6_0_10"/>
<organism evidence="2 3">
    <name type="scientific">Psychroflexus torquis (strain ATCC 700755 / CIP 106069 / ACAM 623)</name>
    <dbReference type="NCBI Taxonomy" id="313595"/>
    <lineage>
        <taxon>Bacteria</taxon>
        <taxon>Pseudomonadati</taxon>
        <taxon>Bacteroidota</taxon>
        <taxon>Flavobacteriia</taxon>
        <taxon>Flavobacteriales</taxon>
        <taxon>Flavobacteriaceae</taxon>
        <taxon>Psychroflexus</taxon>
    </lineage>
</organism>
<dbReference type="STRING" id="313595.P700755_000897"/>
<dbReference type="PANTHER" id="PTHR37291:SF1">
    <property type="entry name" value="TYPE IV METHYL-DIRECTED RESTRICTION ENZYME ECOKMCRB SUBUNIT"/>
    <property type="match status" value="1"/>
</dbReference>
<dbReference type="InterPro" id="IPR052934">
    <property type="entry name" value="Methyl-DNA_Rec/Restrict_Enz"/>
</dbReference>
<dbReference type="GO" id="GO:0016887">
    <property type="term" value="F:ATP hydrolysis activity"/>
    <property type="evidence" value="ECO:0007669"/>
    <property type="project" value="InterPro"/>
</dbReference>
<dbReference type="SUPFAM" id="SSF52540">
    <property type="entry name" value="P-loop containing nucleoside triphosphate hydrolases"/>
    <property type="match status" value="1"/>
</dbReference>
<dbReference type="Pfam" id="PF07728">
    <property type="entry name" value="AAA_5"/>
    <property type="match status" value="1"/>
</dbReference>
<dbReference type="OrthoDB" id="9781481at2"/>
<dbReference type="KEGG" id="ptq:P700755_000897"/>
<protein>
    <submittedName>
        <fullName evidence="2">5-methylcytosine restriction component McrB</fullName>
    </submittedName>
</protein>
<accession>K4IFL8</accession>
<reference evidence="2" key="1">
    <citation type="submission" date="2006-03" db="EMBL/GenBank/DDBJ databases">
        <authorList>
            <person name="Bowman J."/>
            <person name="Ferriera S."/>
            <person name="Johnson J."/>
            <person name="Kravitz S."/>
            <person name="Halpern A."/>
            <person name="Remington K."/>
            <person name="Beeson K."/>
            <person name="Tran B."/>
            <person name="Rogers Y.-H."/>
            <person name="Friedman R."/>
            <person name="Venter J.C."/>
        </authorList>
    </citation>
    <scope>NUCLEOTIDE SEQUENCE [LARGE SCALE GENOMIC DNA]</scope>
    <source>
        <strain evidence="2">ATCC 700755</strain>
    </source>
</reference>
<dbReference type="AlphaFoldDB" id="K4IFL8"/>
<dbReference type="InterPro" id="IPR011704">
    <property type="entry name" value="ATPase_dyneun-rel_AAA"/>
</dbReference>
<evidence type="ECO:0000313" key="2">
    <source>
        <dbReference type="EMBL" id="AFU67876.1"/>
    </source>
</evidence>
<sequence length="641" mass="73864">MHFHQKIHDNLLNYRKKYNSNFNFLVRQISNPGDKKYPGGKIANGFVFQGLEKNCFVGLVDKDGGNNSTRSVGLVFKPSDQTFKFSLVIVFQKETNKNLIEFYETLASKFEAIEWDNKRTKAVLNIGAFPKDDPSKLYKWLDENYPTIRNLALETKIKKIIPNNERFQKLQNNLEKKFKEASIPSNSSHKTENMQDSLFTENNESKVEGSLNKILYGPPGTGKTYALKQQYFPLYTTKETSITEENNFEIVIKQLSWWEVIAVALIQLGTSKVNDIYNHKWVQKKIELSNSKTVKPTLWGQLQSHTVESCEYVKVKSKQQPLIFNKTENSTWEVITEEIENQIPELYDLIEKVNNFKPDANKVIERFKFVTFHQSFSYEDFIEGIKPIMPENGEVAEDLGYKIEDGVFKEICKDAAIDPHNRYAIFIDEINRGNVSAIFGELITLIETDKRKGAANEMRITLPYSKNIFSVPLNLDIYGTMNTADRSVEALDTALRRRFEFKEMMPDLEVIENEEVDGILLTDVLKTINERIELLIDRDHTIGHSYFVDVDTAQRLADAFNNKIVPLLQEYFYGDYGKIGLVLGKGFVERIKNDTIEFASFDYENANDFKTTTFVLKQVDSHSVIEAVKLLLGTVEIKQEE</sequence>